<dbReference type="Proteomes" id="UP000609726">
    <property type="component" value="Unassembled WGS sequence"/>
</dbReference>
<dbReference type="InterPro" id="IPR023889">
    <property type="entry name" value="TOMM_kin_cyc"/>
</dbReference>
<evidence type="ECO:0000256" key="4">
    <source>
        <dbReference type="SAM" id="MobiDB-lite"/>
    </source>
</evidence>
<dbReference type="InterPro" id="IPR000719">
    <property type="entry name" value="Prot_kinase_dom"/>
</dbReference>
<accession>A0ABX0NT16</accession>
<dbReference type="Gene3D" id="1.10.510.10">
    <property type="entry name" value="Transferase(Phosphotransferase) domain 1"/>
    <property type="match status" value="1"/>
</dbReference>
<organism evidence="7 8">
    <name type="scientific">Massilia mucilaginosa</name>
    <dbReference type="NCBI Taxonomy" id="2609282"/>
    <lineage>
        <taxon>Bacteria</taxon>
        <taxon>Pseudomonadati</taxon>
        <taxon>Pseudomonadota</taxon>
        <taxon>Betaproteobacteria</taxon>
        <taxon>Burkholderiales</taxon>
        <taxon>Oxalobacteraceae</taxon>
        <taxon>Telluria group</taxon>
        <taxon>Massilia</taxon>
    </lineage>
</organism>
<dbReference type="InterPro" id="IPR001054">
    <property type="entry name" value="A/G_cyclase"/>
</dbReference>
<dbReference type="Pfam" id="PF13191">
    <property type="entry name" value="AAA_16"/>
    <property type="match status" value="1"/>
</dbReference>
<dbReference type="PROSITE" id="PS50011">
    <property type="entry name" value="PROTEIN_KINASE_DOM"/>
    <property type="match status" value="1"/>
</dbReference>
<comment type="subcellular location">
    <subcellularLocation>
        <location evidence="1">Membrane</location>
        <topology evidence="1">Single-pass membrane protein</topology>
    </subcellularLocation>
</comment>
<name>A0ABX0NT16_9BURK</name>
<dbReference type="InterPro" id="IPR008271">
    <property type="entry name" value="Ser/Thr_kinase_AS"/>
</dbReference>
<dbReference type="SUPFAM" id="SSF52540">
    <property type="entry name" value="P-loop containing nucleoside triphosphate hydrolases"/>
    <property type="match status" value="1"/>
</dbReference>
<dbReference type="Pfam" id="PF00211">
    <property type="entry name" value="Guanylate_cyc"/>
    <property type="match status" value="1"/>
</dbReference>
<dbReference type="SUPFAM" id="SSF55073">
    <property type="entry name" value="Nucleotide cyclase"/>
    <property type="match status" value="1"/>
</dbReference>
<comment type="caution">
    <text evidence="7">The sequence shown here is derived from an EMBL/GenBank/DDBJ whole genome shotgun (WGS) entry which is preliminary data.</text>
</comment>
<evidence type="ECO:0000313" key="8">
    <source>
        <dbReference type="Proteomes" id="UP000609726"/>
    </source>
</evidence>
<dbReference type="SUPFAM" id="SSF56112">
    <property type="entry name" value="Protein kinase-like (PK-like)"/>
    <property type="match status" value="1"/>
</dbReference>
<dbReference type="InterPro" id="IPR029787">
    <property type="entry name" value="Nucleotide_cyclase"/>
</dbReference>
<evidence type="ECO:0000313" key="7">
    <source>
        <dbReference type="EMBL" id="NHZ89914.1"/>
    </source>
</evidence>
<feature type="domain" description="Guanylate cyclase" evidence="6">
    <location>
        <begin position="556"/>
        <end position="642"/>
    </location>
</feature>
<dbReference type="Pfam" id="PF00069">
    <property type="entry name" value="Pkinase"/>
    <property type="match status" value="1"/>
</dbReference>
<dbReference type="InterPro" id="IPR027417">
    <property type="entry name" value="P-loop_NTPase"/>
</dbReference>
<keyword evidence="7" id="KW-0808">Transferase</keyword>
<dbReference type="InterPro" id="IPR011009">
    <property type="entry name" value="Kinase-like_dom_sf"/>
</dbReference>
<dbReference type="PANTHER" id="PTHR16305">
    <property type="entry name" value="TESTICULAR SOLUBLE ADENYLYL CYCLASE"/>
    <property type="match status" value="1"/>
</dbReference>
<dbReference type="EMBL" id="WHJH01000012">
    <property type="protein sequence ID" value="NHZ89914.1"/>
    <property type="molecule type" value="Genomic_DNA"/>
</dbReference>
<keyword evidence="3" id="KW-0067">ATP-binding</keyword>
<dbReference type="Gene3D" id="3.30.70.1230">
    <property type="entry name" value="Nucleotide cyclase"/>
    <property type="match status" value="1"/>
</dbReference>
<protein>
    <submittedName>
        <fullName evidence="7">TOMM system kinase/cyclase fusion protein</fullName>
    </submittedName>
</protein>
<evidence type="ECO:0000259" key="6">
    <source>
        <dbReference type="PROSITE" id="PS50125"/>
    </source>
</evidence>
<sequence length="1521" mass="163180">MGRHRRQQCAARRRAGAHRRRCLDLRRAVPDRADLGPGADGRRCRRAGPVQLHREPERRAYLADHRRGGAPRRPRRAHPPLQPVDPGAPAPRRRGARHRRDQPGLGRSGAAGAHARAGRAAPQYPDFPGPQPDRARLPRRRQSVERDRTPARRSALRRIRFPDRARRPARGYLHPGRYAAIRVQPDARGHAGAVLNQDGREPIAVAGYQLIRLLGEGGAGTVYKARQQSTGQIVALKLLRGCAGQDAARARRLAERFERETQLCGQLHHPHLVRLLDKGTTASMQLYAVFEFVPGETLKELLQRKGAMNAALAGELMGQVLDALACAHAQGIAHRDLKPHNIMITTTGARTHAKVLDFGIAAFVAERQHGEARGVTLTQETMCSPSYSAPEQLRGEPPSVKSDLYAWGLVLLECLTGQPAVQGVTLAAIFHQQLSAAEIALPPALLGHPLGGLLRRVLRKNPLDRAESACAVHADFLQLNLAGIVGPLGGQKAEAGAAGGLTAPYHPGAAAPAYERRQITVLCCTLFLSSTSEHELEASEALQRDQIGLCIDTAVRYGGHVAGALGAGLMMYFGYPQPSDSAARRAARTALELVSQARRRAPLLELQGFRLSIRLGIHTGMVLVRPGYLPGGSTPNTALLLEQAAPPGTVMVSLAARRMLDPYIECDAAGFCHADPGAAPLPMYALAGEYPAEAAQSWRGGGVRAALVGRGAELARLDQVWHAARAGRGNAILIQGEAGIGKSRLAAELAIAARAAGHAAPECRCLPEHRNQALRPFLDLVKNHWRLHDGDAPDVAAERLRAALGRCGPVSPWALPILCSWLGLPLPPAGADMPLSAERQKQVLLEALRGLVLQMGDGQPFVLVIEDVHWIDQTSFELLGALLPALGGQALLLALTARPEFDSPWEAARVPVLALARLAQDDAGQLVGDLLSGARLDDSALRYLLERSDGVPLFVEELTRTLVEHKLLVAEDGVYRLAGGADTAAIPVTLRDLLAARLAGMGGARETAQLAAAIGREFAHALLVEVALVDEASLQADLDALIAADLINRRRRVQGDSYVFRHALIRDAAYDALPRAVQRQTHARIARRLAGGTQAEVEAALAELARHHAAADEFSSAVAYGNRAARALLERALHDDAIELATRVEQWSTRIDGAARREADLASAITLTNALMSKYGWANGRVRSLAERTLGLAEASPDPRQRVPILWMLAFYHHVASNRATVRQLVAQLDLLCVKAAGDGLDVAAATLRGVANWIDGDLAGARAAFVMAIDGYDAQAHAGHAYQFGLDTRVWASAGLAQVLWFAGADQADEAAALALAHTALGHARTLRHIPSIGVALMYLCFLHQYRGDLDATRAVSAEMLELAGKYGLPAVQGYAAAMNSWACSDLARTEQVLDALGRTGCMLGLSYLGAMAAQLHERAGDSAGALARIEQSLALCDQVEERYFKPEMLRQRAHYRGSAGPAARAASCADLELAIVLARAGGMGRSLREAQRALDALRAARRAPGMATINAVKFVQPQE</sequence>
<keyword evidence="7" id="KW-0418">Kinase</keyword>
<dbReference type="PROSITE" id="PS50125">
    <property type="entry name" value="GUANYLATE_CYCLASE_2"/>
    <property type="match status" value="1"/>
</dbReference>
<dbReference type="NCBIfam" id="TIGR03903">
    <property type="entry name" value="TOMM_kin_cyc"/>
    <property type="match status" value="1"/>
</dbReference>
<feature type="compositionally biased region" description="Low complexity" evidence="4">
    <location>
        <begin position="104"/>
        <end position="121"/>
    </location>
</feature>
<evidence type="ECO:0000256" key="1">
    <source>
        <dbReference type="ARBA" id="ARBA00004167"/>
    </source>
</evidence>
<proteinExistence type="predicted"/>
<gene>
    <name evidence="7" type="ORF">F2P45_12950</name>
</gene>
<feature type="compositionally biased region" description="Basic residues" evidence="4">
    <location>
        <begin position="68"/>
        <end position="78"/>
    </location>
</feature>
<feature type="region of interest" description="Disordered" evidence="4">
    <location>
        <begin position="27"/>
        <end position="154"/>
    </location>
</feature>
<evidence type="ECO:0000259" key="5">
    <source>
        <dbReference type="PROSITE" id="PS50011"/>
    </source>
</evidence>
<dbReference type="InterPro" id="IPR041664">
    <property type="entry name" value="AAA_16"/>
</dbReference>
<keyword evidence="8" id="KW-1185">Reference proteome</keyword>
<feature type="domain" description="Protein kinase" evidence="5">
    <location>
        <begin position="208"/>
        <end position="477"/>
    </location>
</feature>
<dbReference type="CDD" id="cd14014">
    <property type="entry name" value="STKc_PknB_like"/>
    <property type="match status" value="1"/>
</dbReference>
<dbReference type="PANTHER" id="PTHR16305:SF28">
    <property type="entry name" value="GUANYLATE CYCLASE DOMAIN-CONTAINING PROTEIN"/>
    <property type="match status" value="1"/>
</dbReference>
<feature type="region of interest" description="Disordered" evidence="4">
    <location>
        <begin position="1"/>
        <end position="20"/>
    </location>
</feature>
<feature type="compositionally biased region" description="Basic and acidic residues" evidence="4">
    <location>
        <begin position="52"/>
        <end position="67"/>
    </location>
</feature>
<dbReference type="GO" id="GO:0016301">
    <property type="term" value="F:kinase activity"/>
    <property type="evidence" value="ECO:0007669"/>
    <property type="project" value="UniProtKB-KW"/>
</dbReference>
<feature type="compositionally biased region" description="Basic residues" evidence="4">
    <location>
        <begin position="91"/>
        <end position="100"/>
    </location>
</feature>
<dbReference type="SMART" id="SM00220">
    <property type="entry name" value="S_TKc"/>
    <property type="match status" value="1"/>
</dbReference>
<dbReference type="PROSITE" id="PS00108">
    <property type="entry name" value="PROTEIN_KINASE_ST"/>
    <property type="match status" value="1"/>
</dbReference>
<evidence type="ECO:0000256" key="3">
    <source>
        <dbReference type="ARBA" id="ARBA00022840"/>
    </source>
</evidence>
<reference evidence="7 8" key="1">
    <citation type="submission" date="2019-10" db="EMBL/GenBank/DDBJ databases">
        <title>Taxonomy of Antarctic Massilia spp.: description of Massilia rubra sp. nov., Massilia aquatica sp. nov., Massilia mucilaginosa sp. nov., Massilia frigida sp. nov. isolated from streams, lakes and regoliths.</title>
        <authorList>
            <person name="Holochova P."/>
            <person name="Sedlacek I."/>
            <person name="Kralova S."/>
            <person name="Maslanova I."/>
            <person name="Busse H.-J."/>
            <person name="Stankova E."/>
            <person name="Vrbovska V."/>
            <person name="Kovarovic V."/>
            <person name="Bartak M."/>
            <person name="Svec P."/>
            <person name="Pantucek R."/>
        </authorList>
    </citation>
    <scope>NUCLEOTIDE SEQUENCE [LARGE SCALE GENOMIC DNA]</scope>
    <source>
        <strain evidence="7 8">CCM 8733</strain>
    </source>
</reference>
<keyword evidence="2" id="KW-0547">Nucleotide-binding</keyword>
<evidence type="ECO:0000256" key="2">
    <source>
        <dbReference type="ARBA" id="ARBA00022741"/>
    </source>
</evidence>
<feature type="compositionally biased region" description="Pro residues" evidence="4">
    <location>
        <begin position="80"/>
        <end position="89"/>
    </location>
</feature>